<accession>A0A0G0M5C4</accession>
<dbReference type="PANTHER" id="PTHR43611:SF3">
    <property type="entry name" value="FLAVIN MONONUCLEOTIDE HYDROLASE 1, CHLOROPLATIC"/>
    <property type="match status" value="1"/>
</dbReference>
<proteinExistence type="predicted"/>
<dbReference type="InterPro" id="IPR023214">
    <property type="entry name" value="HAD_sf"/>
</dbReference>
<dbReference type="InterPro" id="IPR036412">
    <property type="entry name" value="HAD-like_sf"/>
</dbReference>
<dbReference type="Gene3D" id="3.40.50.1000">
    <property type="entry name" value="HAD superfamily/HAD-like"/>
    <property type="match status" value="1"/>
</dbReference>
<dbReference type="Pfam" id="PF00702">
    <property type="entry name" value="Hydrolase"/>
    <property type="match status" value="1"/>
</dbReference>
<evidence type="ECO:0000313" key="1">
    <source>
        <dbReference type="EMBL" id="KKQ98422.1"/>
    </source>
</evidence>
<reference evidence="1 2" key="1">
    <citation type="journal article" date="2015" name="Nature">
        <title>rRNA introns, odd ribosomes, and small enigmatic genomes across a large radiation of phyla.</title>
        <authorList>
            <person name="Brown C.T."/>
            <person name="Hug L.A."/>
            <person name="Thomas B.C."/>
            <person name="Sharon I."/>
            <person name="Castelle C.J."/>
            <person name="Singh A."/>
            <person name="Wilkins M.J."/>
            <person name="Williams K.H."/>
            <person name="Banfield J.F."/>
        </authorList>
    </citation>
    <scope>NUCLEOTIDE SEQUENCE [LARGE SCALE GENOMIC DNA]</scope>
</reference>
<dbReference type="SUPFAM" id="SSF56784">
    <property type="entry name" value="HAD-like"/>
    <property type="match status" value="1"/>
</dbReference>
<evidence type="ECO:0000313" key="2">
    <source>
        <dbReference type="Proteomes" id="UP000034325"/>
    </source>
</evidence>
<organism evidence="1 2">
    <name type="scientific">Candidatus Woesebacteria bacterium GW2011_GWA1_39_12</name>
    <dbReference type="NCBI Taxonomy" id="1618549"/>
    <lineage>
        <taxon>Bacteria</taxon>
        <taxon>Candidatus Woeseibacteriota</taxon>
    </lineage>
</organism>
<protein>
    <submittedName>
        <fullName evidence="1">Uncharacterized protein</fullName>
    </submittedName>
</protein>
<dbReference type="PANTHER" id="PTHR43611">
    <property type="entry name" value="ALPHA-D-GLUCOSE 1-PHOSPHATE PHOSPHATASE"/>
    <property type="match status" value="1"/>
</dbReference>
<sequence>MKRLFRKTKSETKKLQAVLIDWNGTLSPTNYWSQLEKSEKQSERDLFKIWSYSMFVKHKDKIIPWMKGEYVSEDLLSLVSKETNTDFEFLLKEFVIGCERMEYSSPNIPKLVQDLRDKSIIVGIATNNMDSFTRWTIPYMKLDTLFNEILNSFYLKAMKHDLDKNGQSLFFGNFFNKYDIEPTKCIFIDDGEDKMGVINKLGMNYRRVNAFNTLEQELRNILKTL</sequence>
<name>A0A0G0M5C4_9BACT</name>
<comment type="caution">
    <text evidence="1">The sequence shown here is derived from an EMBL/GenBank/DDBJ whole genome shotgun (WGS) entry which is preliminary data.</text>
</comment>
<dbReference type="AlphaFoldDB" id="A0A0G0M5C4"/>
<dbReference type="Proteomes" id="UP000034325">
    <property type="component" value="Unassembled WGS sequence"/>
</dbReference>
<gene>
    <name evidence="1" type="ORF">UT23_C0003G0049</name>
</gene>
<dbReference type="EMBL" id="LBWA01000003">
    <property type="protein sequence ID" value="KKQ98422.1"/>
    <property type="molecule type" value="Genomic_DNA"/>
</dbReference>